<dbReference type="EMBL" id="CP031165">
    <property type="protein sequence ID" value="AXV06675.1"/>
    <property type="molecule type" value="Genomic_DNA"/>
</dbReference>
<evidence type="ECO:0000256" key="4">
    <source>
        <dbReference type="ARBA" id="ARBA00023002"/>
    </source>
</evidence>
<keyword evidence="2" id="KW-0001">2Fe-2S</keyword>
<dbReference type="GO" id="GO:0004497">
    <property type="term" value="F:monooxygenase activity"/>
    <property type="evidence" value="ECO:0007669"/>
    <property type="project" value="UniProtKB-ARBA"/>
</dbReference>
<sequence length="420" mass="47032">MQHIDFDPLVEPTRIHGSLYTSPAVHDAEMTRIFHRGWVFLAHDSEIANPGDYVTRTVGGQPLIVARGRDNVVRAFFNRCTHRANLVCRADQGTASSFRCPYHGWTFANDGTLTGVPMREGYGSAHEDTQARLGLAEIADLDTYRGFVFGRLTGTGPPLIQHLGRATTAIDRVVDLSPTGKLDLGNGWIRHQNRANWKTLLENQVDGYHALFVHQSVYRAVSPRRAEYGSGDTRIAVRDLGNGHCEIDYTDEWRRLDQEFAWFGNIDRDRVPRYIEAMTSARGDRLRQLLVDGPPHTVIFPNLFLAELNVMMFEPVAPGETVVHTAPARLDGGEEMNERILRRAEGAMGPAGFLIADDADMSERNQIGLKAGTPEWVELSRGLESEETDTRGTHSFDESAETTQRAIWHHYRTVMQGNVA</sequence>
<evidence type="ECO:0000313" key="9">
    <source>
        <dbReference type="EMBL" id="AXV06675.1"/>
    </source>
</evidence>
<dbReference type="SUPFAM" id="SSF55961">
    <property type="entry name" value="Bet v1-like"/>
    <property type="match status" value="1"/>
</dbReference>
<name>A0A346XWS8_9ACTN</name>
<dbReference type="SUPFAM" id="SSF50022">
    <property type="entry name" value="ISP domain"/>
    <property type="match status" value="1"/>
</dbReference>
<dbReference type="InterPro" id="IPR017941">
    <property type="entry name" value="Rieske_2Fe-2S"/>
</dbReference>
<dbReference type="Proteomes" id="UP000264006">
    <property type="component" value="Chromosome"/>
</dbReference>
<keyword evidence="9" id="KW-0223">Dioxygenase</keyword>
<dbReference type="AlphaFoldDB" id="A0A346XWS8"/>
<dbReference type="GO" id="GO:0016705">
    <property type="term" value="F:oxidoreductase activity, acting on paired donors, with incorporation or reduction of molecular oxygen"/>
    <property type="evidence" value="ECO:0007669"/>
    <property type="project" value="UniProtKB-ARBA"/>
</dbReference>
<dbReference type="GO" id="GO:0005506">
    <property type="term" value="F:iron ion binding"/>
    <property type="evidence" value="ECO:0007669"/>
    <property type="project" value="InterPro"/>
</dbReference>
<dbReference type="PROSITE" id="PS51296">
    <property type="entry name" value="RIESKE"/>
    <property type="match status" value="1"/>
</dbReference>
<gene>
    <name evidence="9" type="ORF">DVS28_a1990</name>
</gene>
<dbReference type="Pfam" id="PF00848">
    <property type="entry name" value="Ring_hydroxyl_A"/>
    <property type="match status" value="1"/>
</dbReference>
<accession>A0A346XWS8</accession>
<keyword evidence="4" id="KW-0560">Oxidoreductase</keyword>
<dbReference type="Gene3D" id="3.90.380.10">
    <property type="entry name" value="Naphthalene 1,2-dioxygenase Alpha Subunit, Chain A, domain 1"/>
    <property type="match status" value="1"/>
</dbReference>
<reference evidence="9 10" key="1">
    <citation type="submission" date="2018-09" db="EMBL/GenBank/DDBJ databases">
        <title>Complete genome sequence of Euzebya sp. DY32-46 isolated from seawater of Pacific Ocean.</title>
        <authorList>
            <person name="Xu L."/>
            <person name="Wu Y.-H."/>
            <person name="Xu X.-W."/>
        </authorList>
    </citation>
    <scope>NUCLEOTIDE SEQUENCE [LARGE SCALE GENOMIC DNA]</scope>
    <source>
        <strain evidence="9 10">DY32-46</strain>
    </source>
</reference>
<dbReference type="OrthoDB" id="5243643at2"/>
<dbReference type="PANTHER" id="PTHR43756:SF1">
    <property type="entry name" value="3-PHENYLPROPIONATE_CINNAMIC ACID DIOXYGENASE SUBUNIT ALPHA"/>
    <property type="match status" value="1"/>
</dbReference>
<keyword evidence="3" id="KW-0479">Metal-binding</keyword>
<keyword evidence="5" id="KW-0408">Iron</keyword>
<dbReference type="InterPro" id="IPR001663">
    <property type="entry name" value="Rng_hydr_dOase-A"/>
</dbReference>
<dbReference type="GO" id="GO:0051537">
    <property type="term" value="F:2 iron, 2 sulfur cluster binding"/>
    <property type="evidence" value="ECO:0007669"/>
    <property type="project" value="UniProtKB-KW"/>
</dbReference>
<evidence type="ECO:0000313" key="10">
    <source>
        <dbReference type="Proteomes" id="UP000264006"/>
    </source>
</evidence>
<dbReference type="RefSeq" id="WP_114591286.1">
    <property type="nucleotide sequence ID" value="NZ_CP031165.1"/>
</dbReference>
<dbReference type="InterPro" id="IPR015879">
    <property type="entry name" value="Ring_hydroxy_dOase_asu_C_dom"/>
</dbReference>
<evidence type="ECO:0000256" key="5">
    <source>
        <dbReference type="ARBA" id="ARBA00023004"/>
    </source>
</evidence>
<dbReference type="InterPro" id="IPR036922">
    <property type="entry name" value="Rieske_2Fe-2S_sf"/>
</dbReference>
<keyword evidence="6" id="KW-0411">Iron-sulfur</keyword>
<feature type="compositionally biased region" description="Basic and acidic residues" evidence="7">
    <location>
        <begin position="382"/>
        <end position="397"/>
    </location>
</feature>
<dbReference type="PRINTS" id="PR00090">
    <property type="entry name" value="RNGDIOXGNASE"/>
</dbReference>
<dbReference type="PANTHER" id="PTHR43756">
    <property type="entry name" value="CHOLINE MONOOXYGENASE, CHLOROPLASTIC"/>
    <property type="match status" value="1"/>
</dbReference>
<proteinExistence type="inferred from homology"/>
<organism evidence="9 10">
    <name type="scientific">Euzebya pacifica</name>
    <dbReference type="NCBI Taxonomy" id="1608957"/>
    <lineage>
        <taxon>Bacteria</taxon>
        <taxon>Bacillati</taxon>
        <taxon>Actinomycetota</taxon>
        <taxon>Nitriliruptoria</taxon>
        <taxon>Euzebyales</taxon>
    </lineage>
</organism>
<feature type="domain" description="Rieske" evidence="8">
    <location>
        <begin position="38"/>
        <end position="136"/>
    </location>
</feature>
<comment type="similarity">
    <text evidence="1">Belongs to the bacterial ring-hydroxylating dioxygenase alpha subunit family.</text>
</comment>
<evidence type="ECO:0000256" key="2">
    <source>
        <dbReference type="ARBA" id="ARBA00022714"/>
    </source>
</evidence>
<evidence type="ECO:0000256" key="6">
    <source>
        <dbReference type="ARBA" id="ARBA00023014"/>
    </source>
</evidence>
<protein>
    <submittedName>
        <fullName evidence="9">Benzoate 1,2-dioxygenase alpha subunit</fullName>
    </submittedName>
</protein>
<evidence type="ECO:0000256" key="3">
    <source>
        <dbReference type="ARBA" id="ARBA00022723"/>
    </source>
</evidence>
<evidence type="ECO:0000256" key="7">
    <source>
        <dbReference type="SAM" id="MobiDB-lite"/>
    </source>
</evidence>
<keyword evidence="10" id="KW-1185">Reference proteome</keyword>
<dbReference type="Pfam" id="PF00355">
    <property type="entry name" value="Rieske"/>
    <property type="match status" value="1"/>
</dbReference>
<dbReference type="KEGG" id="euz:DVS28_a1990"/>
<evidence type="ECO:0000259" key="8">
    <source>
        <dbReference type="PROSITE" id="PS51296"/>
    </source>
</evidence>
<dbReference type="GO" id="GO:0051213">
    <property type="term" value="F:dioxygenase activity"/>
    <property type="evidence" value="ECO:0007669"/>
    <property type="project" value="UniProtKB-KW"/>
</dbReference>
<evidence type="ECO:0000256" key="1">
    <source>
        <dbReference type="ARBA" id="ARBA00008751"/>
    </source>
</evidence>
<feature type="region of interest" description="Disordered" evidence="7">
    <location>
        <begin position="382"/>
        <end position="401"/>
    </location>
</feature>
<dbReference type="Gene3D" id="2.102.10.10">
    <property type="entry name" value="Rieske [2Fe-2S] iron-sulphur domain"/>
    <property type="match status" value="1"/>
</dbReference>